<evidence type="ECO:0000256" key="8">
    <source>
        <dbReference type="SAM" id="SignalP"/>
    </source>
</evidence>
<dbReference type="InterPro" id="IPR001967">
    <property type="entry name" value="Peptidase_S11_N"/>
</dbReference>
<evidence type="ECO:0000256" key="2">
    <source>
        <dbReference type="ARBA" id="ARBA00022729"/>
    </source>
</evidence>
<dbReference type="InterPro" id="IPR012338">
    <property type="entry name" value="Beta-lactam/transpept-like"/>
</dbReference>
<name>A0ABV9H6U6_9HYPH</name>
<dbReference type="EMBL" id="JBHSEL010000051">
    <property type="protein sequence ID" value="MFC4625054.1"/>
    <property type="molecule type" value="Genomic_DNA"/>
</dbReference>
<dbReference type="PANTHER" id="PTHR21581:SF6">
    <property type="entry name" value="TRAFFICKING PROTEIN PARTICLE COMPLEX SUBUNIT 12"/>
    <property type="match status" value="1"/>
</dbReference>
<comment type="caution">
    <text evidence="10">The sequence shown here is derived from an EMBL/GenBank/DDBJ whole genome shotgun (WGS) entry which is preliminary data.</text>
</comment>
<dbReference type="RefSeq" id="WP_374832532.1">
    <property type="nucleotide sequence ID" value="NZ_JBHEEZ010000016.1"/>
</dbReference>
<dbReference type="InterPro" id="IPR007730">
    <property type="entry name" value="SPOR-like_dom"/>
</dbReference>
<dbReference type="Gene3D" id="3.40.710.10">
    <property type="entry name" value="DD-peptidase/beta-lactamase superfamily"/>
    <property type="match status" value="1"/>
</dbReference>
<keyword evidence="5" id="KW-0573">Peptidoglycan synthesis</keyword>
<evidence type="ECO:0000313" key="10">
    <source>
        <dbReference type="EMBL" id="MFC4625054.1"/>
    </source>
</evidence>
<keyword evidence="10" id="KW-0645">Protease</keyword>
<keyword evidence="2 8" id="KW-0732">Signal</keyword>
<evidence type="ECO:0000256" key="7">
    <source>
        <dbReference type="RuleBase" id="RU004016"/>
    </source>
</evidence>
<evidence type="ECO:0000256" key="4">
    <source>
        <dbReference type="ARBA" id="ARBA00022960"/>
    </source>
</evidence>
<protein>
    <submittedName>
        <fullName evidence="10">D-alanyl-D-alanine carboxypeptidase</fullName>
    </submittedName>
</protein>
<evidence type="ECO:0000259" key="9">
    <source>
        <dbReference type="PROSITE" id="PS51724"/>
    </source>
</evidence>
<evidence type="ECO:0000256" key="5">
    <source>
        <dbReference type="ARBA" id="ARBA00022984"/>
    </source>
</evidence>
<dbReference type="PANTHER" id="PTHR21581">
    <property type="entry name" value="D-ALANYL-D-ALANINE CARBOXYPEPTIDASE"/>
    <property type="match status" value="1"/>
</dbReference>
<evidence type="ECO:0000256" key="3">
    <source>
        <dbReference type="ARBA" id="ARBA00022801"/>
    </source>
</evidence>
<keyword evidence="10" id="KW-0121">Carboxypeptidase</keyword>
<evidence type="ECO:0000313" key="11">
    <source>
        <dbReference type="Proteomes" id="UP001596042"/>
    </source>
</evidence>
<dbReference type="Pfam" id="PF05036">
    <property type="entry name" value="SPOR"/>
    <property type="match status" value="1"/>
</dbReference>
<feature type="chain" id="PRO_5047106958" evidence="8">
    <location>
        <begin position="30"/>
        <end position="441"/>
    </location>
</feature>
<evidence type="ECO:0000256" key="1">
    <source>
        <dbReference type="ARBA" id="ARBA00007164"/>
    </source>
</evidence>
<keyword evidence="6" id="KW-0961">Cell wall biogenesis/degradation</keyword>
<accession>A0ABV9H6U6</accession>
<keyword evidence="3" id="KW-0378">Hydrolase</keyword>
<dbReference type="SUPFAM" id="SSF56601">
    <property type="entry name" value="beta-lactamase/transpeptidase-like"/>
    <property type="match status" value="1"/>
</dbReference>
<sequence length="441" mass="47114">MPKSSSLLPLCFASLALGAVALTTTVAQAKTSWVVFDADTGRILGQEDANLQRAPASLAKMMTLYLAFEALKTGKLHWDEPMPVSKNAASKVRMKLGLRPGSTLTVRDAINSMIVISANDAATVMGEYLAGTEKGFGRLMTQRARKLGMKSTFFVNPSGLTASQTQLTTARDMAVLGMALRRDFPEYYHLFSQRSTEVQGRPLNGHNNLMYRYQGVDGIKTGYTDVSGYNLVSSAILNNRHLVGVVLGAGSSRERDNQMAKLLTKYSTETEGTGELLATDNQPVASITRQEAGQVPIAAMPAAPVAAAHVLARISEGGEGAATLAAATETPVLAWANPGNDVMPDDSIEQGDGGLPVATGRSAWRIQVGVASTEAKARSMQEAYADIVQKIVPGAKGEITQQRGRKRLFNVRYSGLRDQQAAANACSKLKQHDIDCLPIKG</sequence>
<dbReference type="Pfam" id="PF00768">
    <property type="entry name" value="Peptidase_S11"/>
    <property type="match status" value="1"/>
</dbReference>
<feature type="signal peptide" evidence="8">
    <location>
        <begin position="1"/>
        <end position="29"/>
    </location>
</feature>
<dbReference type="InterPro" id="IPR018044">
    <property type="entry name" value="Peptidase_S11"/>
</dbReference>
<evidence type="ECO:0000256" key="6">
    <source>
        <dbReference type="ARBA" id="ARBA00023316"/>
    </source>
</evidence>
<dbReference type="PRINTS" id="PR00725">
    <property type="entry name" value="DADACBPTASE1"/>
</dbReference>
<dbReference type="Gene3D" id="3.30.70.1070">
    <property type="entry name" value="Sporulation related repeat"/>
    <property type="match status" value="1"/>
</dbReference>
<keyword evidence="11" id="KW-1185">Reference proteome</keyword>
<gene>
    <name evidence="10" type="ORF">ACFO1V_07455</name>
</gene>
<keyword evidence="4" id="KW-0133">Cell shape</keyword>
<organism evidence="10 11">
    <name type="scientific">Daeguia caeni</name>
    <dbReference type="NCBI Taxonomy" id="439612"/>
    <lineage>
        <taxon>Bacteria</taxon>
        <taxon>Pseudomonadati</taxon>
        <taxon>Pseudomonadota</taxon>
        <taxon>Alphaproteobacteria</taxon>
        <taxon>Hyphomicrobiales</taxon>
        <taxon>Brucellaceae</taxon>
        <taxon>Daeguia</taxon>
    </lineage>
</organism>
<dbReference type="InterPro" id="IPR036680">
    <property type="entry name" value="SPOR-like_sf"/>
</dbReference>
<comment type="similarity">
    <text evidence="1 7">Belongs to the peptidase S11 family.</text>
</comment>
<proteinExistence type="inferred from homology"/>
<dbReference type="Proteomes" id="UP001596042">
    <property type="component" value="Unassembled WGS sequence"/>
</dbReference>
<dbReference type="GO" id="GO:0004180">
    <property type="term" value="F:carboxypeptidase activity"/>
    <property type="evidence" value="ECO:0007669"/>
    <property type="project" value="UniProtKB-KW"/>
</dbReference>
<feature type="domain" description="SPOR" evidence="9">
    <location>
        <begin position="358"/>
        <end position="441"/>
    </location>
</feature>
<reference evidence="11" key="1">
    <citation type="journal article" date="2019" name="Int. J. Syst. Evol. Microbiol.">
        <title>The Global Catalogue of Microorganisms (GCM) 10K type strain sequencing project: providing services to taxonomists for standard genome sequencing and annotation.</title>
        <authorList>
            <consortium name="The Broad Institute Genomics Platform"/>
            <consortium name="The Broad Institute Genome Sequencing Center for Infectious Disease"/>
            <person name="Wu L."/>
            <person name="Ma J."/>
        </authorList>
    </citation>
    <scope>NUCLEOTIDE SEQUENCE [LARGE SCALE GENOMIC DNA]</scope>
    <source>
        <strain evidence="11">CGMCC 1.15731</strain>
    </source>
</reference>
<dbReference type="SUPFAM" id="SSF110997">
    <property type="entry name" value="Sporulation related repeat"/>
    <property type="match status" value="1"/>
</dbReference>
<dbReference type="PROSITE" id="PS51724">
    <property type="entry name" value="SPOR"/>
    <property type="match status" value="1"/>
</dbReference>